<protein>
    <submittedName>
        <fullName evidence="7">3-phosphoglycerate dehydrogenase</fullName>
    </submittedName>
</protein>
<evidence type="ECO:0000259" key="5">
    <source>
        <dbReference type="Pfam" id="PF00389"/>
    </source>
</evidence>
<dbReference type="HOGENOM" id="CLU_019796_1_3_7"/>
<dbReference type="EMBL" id="AZHX01001797">
    <property type="protein sequence ID" value="ETW99737.1"/>
    <property type="molecule type" value="Genomic_DNA"/>
</dbReference>
<sequence>MKIAVLHDYANMFRETRAYRRLQDHEVTIHTEAYTEPERIVEQAAGCEALLLTQQRVPLTRQIVEQLSNLRFISQTGRNTYHLDLEACTQRGIVVSAGGGGGGGSPYSTTAELTWGLILAALRHLPYEVERLKQGHWQTTVGTRLFGQTLGVYAFGHIGGAVARAGKAFGMHVICWGREGSTTRAQAEGFDIAASREAFFETSDIVSLHLPSNAGTRGIITSDDLARMKPTALLVNTSRAPIIAEGALVAALQQGRPGFAAVDVYEEEPVVGATHPLLQMPNALCTPHLGYAERGGYETLYNVAVDQLLAFAEGQPINVANPEAVG</sequence>
<accession>W4LP50</accession>
<keyword evidence="3" id="KW-0520">NAD</keyword>
<gene>
    <name evidence="7" type="ORF">ETSY2_40305</name>
</gene>
<dbReference type="Pfam" id="PF00389">
    <property type="entry name" value="2-Hacid_dh"/>
    <property type="match status" value="1"/>
</dbReference>
<proteinExistence type="inferred from homology"/>
<comment type="caution">
    <text evidence="7">The sequence shown here is derived from an EMBL/GenBank/DDBJ whole genome shotgun (WGS) entry which is preliminary data.</text>
</comment>
<evidence type="ECO:0000313" key="7">
    <source>
        <dbReference type="EMBL" id="ETW99737.1"/>
    </source>
</evidence>
<feature type="domain" description="D-isomer specific 2-hydroxyacid dehydrogenase catalytic" evidence="5">
    <location>
        <begin position="18"/>
        <end position="314"/>
    </location>
</feature>
<name>W4LP50_9BACT</name>
<dbReference type="Proteomes" id="UP000019140">
    <property type="component" value="Unassembled WGS sequence"/>
</dbReference>
<keyword evidence="8" id="KW-1185">Reference proteome</keyword>
<evidence type="ECO:0000313" key="8">
    <source>
        <dbReference type="Proteomes" id="UP000019140"/>
    </source>
</evidence>
<comment type="similarity">
    <text evidence="1 4">Belongs to the D-isomer specific 2-hydroxyacid dehydrogenase family.</text>
</comment>
<dbReference type="Pfam" id="PF02826">
    <property type="entry name" value="2-Hacid_dh_C"/>
    <property type="match status" value="1"/>
</dbReference>
<keyword evidence="2 4" id="KW-0560">Oxidoreductase</keyword>
<dbReference type="InterPro" id="IPR006139">
    <property type="entry name" value="D-isomer_2_OHA_DH_cat_dom"/>
</dbReference>
<feature type="domain" description="D-isomer specific 2-hydroxyacid dehydrogenase NAD-binding" evidence="6">
    <location>
        <begin position="116"/>
        <end position="290"/>
    </location>
</feature>
<dbReference type="PATRIC" id="fig|1429439.4.peg.6785"/>
<organism evidence="7 8">
    <name type="scientific">Candidatus Entotheonella gemina</name>
    <dbReference type="NCBI Taxonomy" id="1429439"/>
    <lineage>
        <taxon>Bacteria</taxon>
        <taxon>Pseudomonadati</taxon>
        <taxon>Nitrospinota/Tectimicrobiota group</taxon>
        <taxon>Candidatus Tectimicrobiota</taxon>
        <taxon>Candidatus Entotheonellia</taxon>
        <taxon>Candidatus Entotheonellales</taxon>
        <taxon>Candidatus Entotheonellaceae</taxon>
        <taxon>Candidatus Entotheonella</taxon>
    </lineage>
</organism>
<dbReference type="InterPro" id="IPR050857">
    <property type="entry name" value="D-2-hydroxyacid_DH"/>
</dbReference>
<dbReference type="CDD" id="cd12169">
    <property type="entry name" value="PGDH_like_1"/>
    <property type="match status" value="1"/>
</dbReference>
<dbReference type="AlphaFoldDB" id="W4LP50"/>
<evidence type="ECO:0000256" key="4">
    <source>
        <dbReference type="RuleBase" id="RU003719"/>
    </source>
</evidence>
<dbReference type="GO" id="GO:0016616">
    <property type="term" value="F:oxidoreductase activity, acting on the CH-OH group of donors, NAD or NADP as acceptor"/>
    <property type="evidence" value="ECO:0007669"/>
    <property type="project" value="InterPro"/>
</dbReference>
<evidence type="ECO:0000256" key="2">
    <source>
        <dbReference type="ARBA" id="ARBA00023002"/>
    </source>
</evidence>
<evidence type="ECO:0000256" key="1">
    <source>
        <dbReference type="ARBA" id="ARBA00005854"/>
    </source>
</evidence>
<dbReference type="InterPro" id="IPR006140">
    <property type="entry name" value="D-isomer_DH_NAD-bd"/>
</dbReference>
<dbReference type="InterPro" id="IPR036291">
    <property type="entry name" value="NAD(P)-bd_dom_sf"/>
</dbReference>
<dbReference type="SUPFAM" id="SSF51735">
    <property type="entry name" value="NAD(P)-binding Rossmann-fold domains"/>
    <property type="match status" value="1"/>
</dbReference>
<reference evidence="7 8" key="1">
    <citation type="journal article" date="2014" name="Nature">
        <title>An environmental bacterial taxon with a large and distinct metabolic repertoire.</title>
        <authorList>
            <person name="Wilson M.C."/>
            <person name="Mori T."/>
            <person name="Ruckert C."/>
            <person name="Uria A.R."/>
            <person name="Helf M.J."/>
            <person name="Takada K."/>
            <person name="Gernert C."/>
            <person name="Steffens U.A."/>
            <person name="Heycke N."/>
            <person name="Schmitt S."/>
            <person name="Rinke C."/>
            <person name="Helfrich E.J."/>
            <person name="Brachmann A.O."/>
            <person name="Gurgui C."/>
            <person name="Wakimoto T."/>
            <person name="Kracht M."/>
            <person name="Crusemann M."/>
            <person name="Hentschel U."/>
            <person name="Abe I."/>
            <person name="Matsunaga S."/>
            <person name="Kalinowski J."/>
            <person name="Takeyama H."/>
            <person name="Piel J."/>
        </authorList>
    </citation>
    <scope>NUCLEOTIDE SEQUENCE [LARGE SCALE GENOMIC DNA]</scope>
    <source>
        <strain evidence="8">TSY2</strain>
    </source>
</reference>
<evidence type="ECO:0000256" key="3">
    <source>
        <dbReference type="ARBA" id="ARBA00023027"/>
    </source>
</evidence>
<evidence type="ECO:0000259" key="6">
    <source>
        <dbReference type="Pfam" id="PF02826"/>
    </source>
</evidence>
<dbReference type="PANTHER" id="PTHR42789:SF1">
    <property type="entry name" value="D-ISOMER SPECIFIC 2-HYDROXYACID DEHYDROGENASE FAMILY PROTEIN (AFU_ORTHOLOGUE AFUA_6G10090)"/>
    <property type="match status" value="1"/>
</dbReference>
<dbReference type="GO" id="GO:0051287">
    <property type="term" value="F:NAD binding"/>
    <property type="evidence" value="ECO:0007669"/>
    <property type="project" value="InterPro"/>
</dbReference>
<dbReference type="SUPFAM" id="SSF52283">
    <property type="entry name" value="Formate/glycerate dehydrogenase catalytic domain-like"/>
    <property type="match status" value="1"/>
</dbReference>
<dbReference type="Gene3D" id="3.40.50.720">
    <property type="entry name" value="NAD(P)-binding Rossmann-like Domain"/>
    <property type="match status" value="2"/>
</dbReference>
<dbReference type="PANTHER" id="PTHR42789">
    <property type="entry name" value="D-ISOMER SPECIFIC 2-HYDROXYACID DEHYDROGENASE FAMILY PROTEIN (AFU_ORTHOLOGUE AFUA_6G10090)"/>
    <property type="match status" value="1"/>
</dbReference>